<evidence type="ECO:0000313" key="3">
    <source>
        <dbReference type="Proteomes" id="UP000007798"/>
    </source>
</evidence>
<dbReference type="OMA" id="YEQSACV"/>
<name>B4NF10_DROWI</name>
<dbReference type="eggNOG" id="ENOG502T94S">
    <property type="taxonomic scope" value="Eukaryota"/>
</dbReference>
<feature type="compositionally biased region" description="Polar residues" evidence="1">
    <location>
        <begin position="134"/>
        <end position="147"/>
    </location>
</feature>
<feature type="region of interest" description="Disordered" evidence="1">
    <location>
        <begin position="17"/>
        <end position="65"/>
    </location>
</feature>
<feature type="compositionally biased region" description="Low complexity" evidence="1">
    <location>
        <begin position="17"/>
        <end position="33"/>
    </location>
</feature>
<protein>
    <submittedName>
        <fullName evidence="2">Uncharacterized protein</fullName>
    </submittedName>
</protein>
<evidence type="ECO:0000256" key="1">
    <source>
        <dbReference type="SAM" id="MobiDB-lite"/>
    </source>
</evidence>
<dbReference type="AlphaFoldDB" id="B4NF10"/>
<accession>B4NF10</accession>
<dbReference type="EMBL" id="CH964251">
    <property type="protein sequence ID" value="EDW83385.1"/>
    <property type="molecule type" value="Genomic_DNA"/>
</dbReference>
<proteinExistence type="predicted"/>
<reference evidence="2 3" key="1">
    <citation type="journal article" date="2007" name="Nature">
        <title>Evolution of genes and genomes on the Drosophila phylogeny.</title>
        <authorList>
            <consortium name="Drosophila 12 Genomes Consortium"/>
            <person name="Clark A.G."/>
            <person name="Eisen M.B."/>
            <person name="Smith D.R."/>
            <person name="Bergman C.M."/>
            <person name="Oliver B."/>
            <person name="Markow T.A."/>
            <person name="Kaufman T.C."/>
            <person name="Kellis M."/>
            <person name="Gelbart W."/>
            <person name="Iyer V.N."/>
            <person name="Pollard D.A."/>
            <person name="Sackton T.B."/>
            <person name="Larracuente A.M."/>
            <person name="Singh N.D."/>
            <person name="Abad J.P."/>
            <person name="Abt D.N."/>
            <person name="Adryan B."/>
            <person name="Aguade M."/>
            <person name="Akashi H."/>
            <person name="Anderson W.W."/>
            <person name="Aquadro C.F."/>
            <person name="Ardell D.H."/>
            <person name="Arguello R."/>
            <person name="Artieri C.G."/>
            <person name="Barbash D.A."/>
            <person name="Barker D."/>
            <person name="Barsanti P."/>
            <person name="Batterham P."/>
            <person name="Batzoglou S."/>
            <person name="Begun D."/>
            <person name="Bhutkar A."/>
            <person name="Blanco E."/>
            <person name="Bosak S.A."/>
            <person name="Bradley R.K."/>
            <person name="Brand A.D."/>
            <person name="Brent M.R."/>
            <person name="Brooks A.N."/>
            <person name="Brown R.H."/>
            <person name="Butlin R.K."/>
            <person name="Caggese C."/>
            <person name="Calvi B.R."/>
            <person name="Bernardo de Carvalho A."/>
            <person name="Caspi A."/>
            <person name="Castrezana S."/>
            <person name="Celniker S.E."/>
            <person name="Chang J.L."/>
            <person name="Chapple C."/>
            <person name="Chatterji S."/>
            <person name="Chinwalla A."/>
            <person name="Civetta A."/>
            <person name="Clifton S.W."/>
            <person name="Comeron J.M."/>
            <person name="Costello J.C."/>
            <person name="Coyne J.A."/>
            <person name="Daub J."/>
            <person name="David R.G."/>
            <person name="Delcher A.L."/>
            <person name="Delehaunty K."/>
            <person name="Do C.B."/>
            <person name="Ebling H."/>
            <person name="Edwards K."/>
            <person name="Eickbush T."/>
            <person name="Evans J.D."/>
            <person name="Filipski A."/>
            <person name="Findeiss S."/>
            <person name="Freyhult E."/>
            <person name="Fulton L."/>
            <person name="Fulton R."/>
            <person name="Garcia A.C."/>
            <person name="Gardiner A."/>
            <person name="Garfield D.A."/>
            <person name="Garvin B.E."/>
            <person name="Gibson G."/>
            <person name="Gilbert D."/>
            <person name="Gnerre S."/>
            <person name="Godfrey J."/>
            <person name="Good R."/>
            <person name="Gotea V."/>
            <person name="Gravely B."/>
            <person name="Greenberg A.J."/>
            <person name="Griffiths-Jones S."/>
            <person name="Gross S."/>
            <person name="Guigo R."/>
            <person name="Gustafson E.A."/>
            <person name="Haerty W."/>
            <person name="Hahn M.W."/>
            <person name="Halligan D.L."/>
            <person name="Halpern A.L."/>
            <person name="Halter G.M."/>
            <person name="Han M.V."/>
            <person name="Heger A."/>
            <person name="Hillier L."/>
            <person name="Hinrichs A.S."/>
            <person name="Holmes I."/>
            <person name="Hoskins R.A."/>
            <person name="Hubisz M.J."/>
            <person name="Hultmark D."/>
            <person name="Huntley M.A."/>
            <person name="Jaffe D.B."/>
            <person name="Jagadeeshan S."/>
            <person name="Jeck W.R."/>
            <person name="Johnson J."/>
            <person name="Jones C.D."/>
            <person name="Jordan W.C."/>
            <person name="Karpen G.H."/>
            <person name="Kataoka E."/>
            <person name="Keightley P.D."/>
            <person name="Kheradpour P."/>
            <person name="Kirkness E.F."/>
            <person name="Koerich L.B."/>
            <person name="Kristiansen K."/>
            <person name="Kudrna D."/>
            <person name="Kulathinal R.J."/>
            <person name="Kumar S."/>
            <person name="Kwok R."/>
            <person name="Lander E."/>
            <person name="Langley C.H."/>
            <person name="Lapoint R."/>
            <person name="Lazzaro B.P."/>
            <person name="Lee S.J."/>
            <person name="Levesque L."/>
            <person name="Li R."/>
            <person name="Lin C.F."/>
            <person name="Lin M.F."/>
            <person name="Lindblad-Toh K."/>
            <person name="Llopart A."/>
            <person name="Long M."/>
            <person name="Low L."/>
            <person name="Lozovsky E."/>
            <person name="Lu J."/>
            <person name="Luo M."/>
            <person name="Machado C.A."/>
            <person name="Makalowski W."/>
            <person name="Marzo M."/>
            <person name="Matsuda M."/>
            <person name="Matzkin L."/>
            <person name="McAllister B."/>
            <person name="McBride C.S."/>
            <person name="McKernan B."/>
            <person name="McKernan K."/>
            <person name="Mendez-Lago M."/>
            <person name="Minx P."/>
            <person name="Mollenhauer M.U."/>
            <person name="Montooth K."/>
            <person name="Mount S.M."/>
            <person name="Mu X."/>
            <person name="Myers E."/>
            <person name="Negre B."/>
            <person name="Newfeld S."/>
            <person name="Nielsen R."/>
            <person name="Noor M.A."/>
            <person name="O'Grady P."/>
            <person name="Pachter L."/>
            <person name="Papaceit M."/>
            <person name="Parisi M.J."/>
            <person name="Parisi M."/>
            <person name="Parts L."/>
            <person name="Pedersen J.S."/>
            <person name="Pesole G."/>
            <person name="Phillippy A.M."/>
            <person name="Ponting C.P."/>
            <person name="Pop M."/>
            <person name="Porcelli D."/>
            <person name="Powell J.R."/>
            <person name="Prohaska S."/>
            <person name="Pruitt K."/>
            <person name="Puig M."/>
            <person name="Quesneville H."/>
            <person name="Ram K.R."/>
            <person name="Rand D."/>
            <person name="Rasmussen M.D."/>
            <person name="Reed L.K."/>
            <person name="Reenan R."/>
            <person name="Reily A."/>
            <person name="Remington K.A."/>
            <person name="Rieger T.T."/>
            <person name="Ritchie M.G."/>
            <person name="Robin C."/>
            <person name="Rogers Y.H."/>
            <person name="Rohde C."/>
            <person name="Rozas J."/>
            <person name="Rubenfield M.J."/>
            <person name="Ruiz A."/>
            <person name="Russo S."/>
            <person name="Salzberg S.L."/>
            <person name="Sanchez-Gracia A."/>
            <person name="Saranga D.J."/>
            <person name="Sato H."/>
            <person name="Schaeffer S.W."/>
            <person name="Schatz M.C."/>
            <person name="Schlenke T."/>
            <person name="Schwartz R."/>
            <person name="Segarra C."/>
            <person name="Singh R.S."/>
            <person name="Sirot L."/>
            <person name="Sirota M."/>
            <person name="Sisneros N.B."/>
            <person name="Smith C.D."/>
            <person name="Smith T.F."/>
            <person name="Spieth J."/>
            <person name="Stage D.E."/>
            <person name="Stark A."/>
            <person name="Stephan W."/>
            <person name="Strausberg R.L."/>
            <person name="Strempel S."/>
            <person name="Sturgill D."/>
            <person name="Sutton G."/>
            <person name="Sutton G.G."/>
            <person name="Tao W."/>
            <person name="Teichmann S."/>
            <person name="Tobari Y.N."/>
            <person name="Tomimura Y."/>
            <person name="Tsolas J.M."/>
            <person name="Valente V.L."/>
            <person name="Venter E."/>
            <person name="Venter J.C."/>
            <person name="Vicario S."/>
            <person name="Vieira F.G."/>
            <person name="Vilella A.J."/>
            <person name="Villasante A."/>
            <person name="Walenz B."/>
            <person name="Wang J."/>
            <person name="Wasserman M."/>
            <person name="Watts T."/>
            <person name="Wilson D."/>
            <person name="Wilson R.K."/>
            <person name="Wing R.A."/>
            <person name="Wolfner M.F."/>
            <person name="Wong A."/>
            <person name="Wong G.K."/>
            <person name="Wu C.I."/>
            <person name="Wu G."/>
            <person name="Yamamoto D."/>
            <person name="Yang H.P."/>
            <person name="Yang S.P."/>
            <person name="Yorke J.A."/>
            <person name="Yoshida K."/>
            <person name="Zdobnov E."/>
            <person name="Zhang P."/>
            <person name="Zhang Y."/>
            <person name="Zimin A.V."/>
            <person name="Baldwin J."/>
            <person name="Abdouelleil A."/>
            <person name="Abdulkadir J."/>
            <person name="Abebe A."/>
            <person name="Abera B."/>
            <person name="Abreu J."/>
            <person name="Acer S.C."/>
            <person name="Aftuck L."/>
            <person name="Alexander A."/>
            <person name="An P."/>
            <person name="Anderson E."/>
            <person name="Anderson S."/>
            <person name="Arachi H."/>
            <person name="Azer M."/>
            <person name="Bachantsang P."/>
            <person name="Barry A."/>
            <person name="Bayul T."/>
            <person name="Berlin A."/>
            <person name="Bessette D."/>
            <person name="Bloom T."/>
            <person name="Blye J."/>
            <person name="Boguslavskiy L."/>
            <person name="Bonnet C."/>
            <person name="Boukhgalter B."/>
            <person name="Bourzgui I."/>
            <person name="Brown A."/>
            <person name="Cahill P."/>
            <person name="Channer S."/>
            <person name="Cheshatsang Y."/>
            <person name="Chuda L."/>
            <person name="Citroen M."/>
            <person name="Collymore A."/>
            <person name="Cooke P."/>
            <person name="Costello M."/>
            <person name="D'Aco K."/>
            <person name="Daza R."/>
            <person name="De Haan G."/>
            <person name="DeGray S."/>
            <person name="DeMaso C."/>
            <person name="Dhargay N."/>
            <person name="Dooley K."/>
            <person name="Dooley E."/>
            <person name="Doricent M."/>
            <person name="Dorje P."/>
            <person name="Dorjee K."/>
            <person name="Dupes A."/>
            <person name="Elong R."/>
            <person name="Falk J."/>
            <person name="Farina A."/>
            <person name="Faro S."/>
            <person name="Ferguson D."/>
            <person name="Fisher S."/>
            <person name="Foley C.D."/>
            <person name="Franke A."/>
            <person name="Friedrich D."/>
            <person name="Gadbois L."/>
            <person name="Gearin G."/>
            <person name="Gearin C.R."/>
            <person name="Giannoukos G."/>
            <person name="Goode T."/>
            <person name="Graham J."/>
            <person name="Grandbois E."/>
            <person name="Grewal S."/>
            <person name="Gyaltsen K."/>
            <person name="Hafez N."/>
            <person name="Hagos B."/>
            <person name="Hall J."/>
            <person name="Henson C."/>
            <person name="Hollinger A."/>
            <person name="Honan T."/>
            <person name="Huard M.D."/>
            <person name="Hughes L."/>
            <person name="Hurhula B."/>
            <person name="Husby M.E."/>
            <person name="Kamat A."/>
            <person name="Kanga B."/>
            <person name="Kashin S."/>
            <person name="Khazanovich D."/>
            <person name="Kisner P."/>
            <person name="Lance K."/>
            <person name="Lara M."/>
            <person name="Lee W."/>
            <person name="Lennon N."/>
            <person name="Letendre F."/>
            <person name="LeVine R."/>
            <person name="Lipovsky A."/>
            <person name="Liu X."/>
            <person name="Liu J."/>
            <person name="Liu S."/>
            <person name="Lokyitsang T."/>
            <person name="Lokyitsang Y."/>
            <person name="Lubonja R."/>
            <person name="Lui A."/>
            <person name="MacDonald P."/>
            <person name="Magnisalis V."/>
            <person name="Maru K."/>
            <person name="Matthews C."/>
            <person name="McCusker W."/>
            <person name="McDonough S."/>
            <person name="Mehta T."/>
            <person name="Meldrim J."/>
            <person name="Meneus L."/>
            <person name="Mihai O."/>
            <person name="Mihalev A."/>
            <person name="Mihova T."/>
            <person name="Mittelman R."/>
            <person name="Mlenga V."/>
            <person name="Montmayeur A."/>
            <person name="Mulrain L."/>
            <person name="Navidi A."/>
            <person name="Naylor J."/>
            <person name="Negash T."/>
            <person name="Nguyen T."/>
            <person name="Nguyen N."/>
            <person name="Nicol R."/>
            <person name="Norbu C."/>
            <person name="Norbu N."/>
            <person name="Novod N."/>
            <person name="O'Neill B."/>
            <person name="Osman S."/>
            <person name="Markiewicz E."/>
            <person name="Oyono O.L."/>
            <person name="Patti C."/>
            <person name="Phunkhang P."/>
            <person name="Pierre F."/>
            <person name="Priest M."/>
            <person name="Raghuraman S."/>
            <person name="Rege F."/>
            <person name="Reyes R."/>
            <person name="Rise C."/>
            <person name="Rogov P."/>
            <person name="Ross K."/>
            <person name="Ryan E."/>
            <person name="Settipalli S."/>
            <person name="Shea T."/>
            <person name="Sherpa N."/>
            <person name="Shi L."/>
            <person name="Shih D."/>
            <person name="Sparrow T."/>
            <person name="Spaulding J."/>
            <person name="Stalker J."/>
            <person name="Stange-Thomann N."/>
            <person name="Stavropoulos S."/>
            <person name="Stone C."/>
            <person name="Strader C."/>
            <person name="Tesfaye S."/>
            <person name="Thomson T."/>
            <person name="Thoulutsang Y."/>
            <person name="Thoulutsang D."/>
            <person name="Topham K."/>
            <person name="Topping I."/>
            <person name="Tsamla T."/>
            <person name="Vassiliev H."/>
            <person name="Vo A."/>
            <person name="Wangchuk T."/>
            <person name="Wangdi T."/>
            <person name="Weiand M."/>
            <person name="Wilkinson J."/>
            <person name="Wilson A."/>
            <person name="Yadav S."/>
            <person name="Young G."/>
            <person name="Yu Q."/>
            <person name="Zembek L."/>
            <person name="Zhong D."/>
            <person name="Zimmer A."/>
            <person name="Zwirko Z."/>
            <person name="Jaffe D.B."/>
            <person name="Alvarez P."/>
            <person name="Brockman W."/>
            <person name="Butler J."/>
            <person name="Chin C."/>
            <person name="Gnerre S."/>
            <person name="Grabherr M."/>
            <person name="Kleber M."/>
            <person name="Mauceli E."/>
            <person name="MacCallum I."/>
        </authorList>
    </citation>
    <scope>NUCLEOTIDE SEQUENCE [LARGE SCALE GENOMIC DNA]</scope>
    <source>
        <strain evidence="3">Tucson 14030-0811.24</strain>
    </source>
</reference>
<keyword evidence="3" id="KW-1185">Reference proteome</keyword>
<dbReference type="InParanoid" id="B4NF10"/>
<gene>
    <name evidence="2" type="primary">Dwil\GK22819</name>
    <name evidence="2" type="ORF">Dwil_GK22819</name>
</gene>
<dbReference type="Proteomes" id="UP000007798">
    <property type="component" value="Unassembled WGS sequence"/>
</dbReference>
<sequence>MSMCYCRGHKPNGYSNLHSLTSSSAASRQSSQHLPTTQFVKKPSLKTGLGLGHSRSDLSPNYSRRNSDVSHCSSCSCSSSPIQQQQRQHSCNKVLTWGWEREELSEGINTQYTDNRRLYEQSACVANRLPMTLNQGQCQGRSPTPTKSKSDKNDGLRQLRSLQQFRLSNAMDCFSEKRQDELRLQQAYDKLDRNKWQKNKANISTQQAKLTEPTTTAPYAWRQKLLQWQLQREAQNVEARGEVGVGSSATCAPLEKSCALRYNCY</sequence>
<dbReference type="SMR" id="B4NF10"/>
<feature type="region of interest" description="Disordered" evidence="1">
    <location>
        <begin position="134"/>
        <end position="155"/>
    </location>
</feature>
<dbReference type="OrthoDB" id="8018049at2759"/>
<evidence type="ECO:0000313" key="2">
    <source>
        <dbReference type="EMBL" id="EDW83385.1"/>
    </source>
</evidence>
<organism evidence="2 3">
    <name type="scientific">Drosophila willistoni</name>
    <name type="common">Fruit fly</name>
    <dbReference type="NCBI Taxonomy" id="7260"/>
    <lineage>
        <taxon>Eukaryota</taxon>
        <taxon>Metazoa</taxon>
        <taxon>Ecdysozoa</taxon>
        <taxon>Arthropoda</taxon>
        <taxon>Hexapoda</taxon>
        <taxon>Insecta</taxon>
        <taxon>Pterygota</taxon>
        <taxon>Neoptera</taxon>
        <taxon>Endopterygota</taxon>
        <taxon>Diptera</taxon>
        <taxon>Brachycera</taxon>
        <taxon>Muscomorpha</taxon>
        <taxon>Ephydroidea</taxon>
        <taxon>Drosophilidae</taxon>
        <taxon>Drosophila</taxon>
        <taxon>Sophophora</taxon>
    </lineage>
</organism>
<dbReference type="KEGG" id="dwi:6649575"/>
<dbReference type="PhylomeDB" id="B4NF10"/>
<dbReference type="HOGENOM" id="CLU_1050793_0_0_1"/>